<feature type="transmembrane region" description="Helical" evidence="1">
    <location>
        <begin position="12"/>
        <end position="31"/>
    </location>
</feature>
<gene>
    <name evidence="2" type="ORF">UFOPK4306_02395</name>
</gene>
<feature type="transmembrane region" description="Helical" evidence="1">
    <location>
        <begin position="51"/>
        <end position="68"/>
    </location>
</feature>
<keyword evidence="1" id="KW-0472">Membrane</keyword>
<proteinExistence type="predicted"/>
<evidence type="ECO:0000313" key="2">
    <source>
        <dbReference type="EMBL" id="CAB5068416.1"/>
    </source>
</evidence>
<sequence>MLRRPAGAYRQAATAASASSLLFTIGMMTPIAPMSSTRPMMPGSFQGTRTMGVGLLPFMACSCANTSLMSESPCCMSMHT</sequence>
<keyword evidence="1" id="KW-1133">Transmembrane helix</keyword>
<dbReference type="EMBL" id="CAFBQP010000141">
    <property type="protein sequence ID" value="CAB5068416.1"/>
    <property type="molecule type" value="Genomic_DNA"/>
</dbReference>
<evidence type="ECO:0000256" key="1">
    <source>
        <dbReference type="SAM" id="Phobius"/>
    </source>
</evidence>
<protein>
    <submittedName>
        <fullName evidence="2">Unannotated protein</fullName>
    </submittedName>
</protein>
<organism evidence="2">
    <name type="scientific">freshwater metagenome</name>
    <dbReference type="NCBI Taxonomy" id="449393"/>
    <lineage>
        <taxon>unclassified sequences</taxon>
        <taxon>metagenomes</taxon>
        <taxon>ecological metagenomes</taxon>
    </lineage>
</organism>
<dbReference type="AlphaFoldDB" id="A0A6J7UU98"/>
<accession>A0A6J7UU98</accession>
<name>A0A6J7UU98_9ZZZZ</name>
<keyword evidence="1" id="KW-0812">Transmembrane</keyword>
<reference evidence="2" key="1">
    <citation type="submission" date="2020-05" db="EMBL/GenBank/DDBJ databases">
        <authorList>
            <person name="Chiriac C."/>
            <person name="Salcher M."/>
            <person name="Ghai R."/>
            <person name="Kavagutti S V."/>
        </authorList>
    </citation>
    <scope>NUCLEOTIDE SEQUENCE</scope>
</reference>